<evidence type="ECO:0000256" key="4">
    <source>
        <dbReference type="ARBA" id="ARBA00022679"/>
    </source>
</evidence>
<feature type="active site" evidence="6">
    <location>
        <position position="96"/>
    </location>
</feature>
<feature type="domain" description="CheB-type methylesterase" evidence="10">
    <location>
        <begin position="63"/>
        <end position="241"/>
    </location>
</feature>
<keyword evidence="6" id="KW-0378">Hydrolase</keyword>
<reference evidence="13" key="1">
    <citation type="submission" date="2019-11" db="EMBL/GenBank/DDBJ databases">
        <title>Isolation and characterization of two novel species in the genus Thiomicrorhabdus.</title>
        <authorList>
            <person name="Mochizuki J."/>
            <person name="Kojima H."/>
            <person name="Fukui M."/>
        </authorList>
    </citation>
    <scope>NUCLEOTIDE SEQUENCE [LARGE SCALE GENOMIC DNA]</scope>
    <source>
        <strain evidence="13">aks77</strain>
    </source>
</reference>
<feature type="compositionally biased region" description="Acidic residues" evidence="7">
    <location>
        <begin position="24"/>
        <end position="39"/>
    </location>
</feature>
<dbReference type="Gene3D" id="3.40.50.150">
    <property type="entry name" value="Vaccinia Virus protein VP39"/>
    <property type="match status" value="1"/>
</dbReference>
<evidence type="ECO:0000256" key="1">
    <source>
        <dbReference type="ARBA" id="ARBA00001541"/>
    </source>
</evidence>
<dbReference type="InterPro" id="IPR036804">
    <property type="entry name" value="CheR_N_sf"/>
</dbReference>
<feature type="region of interest" description="Disordered" evidence="7">
    <location>
        <begin position="721"/>
        <end position="754"/>
    </location>
</feature>
<dbReference type="EMBL" id="AP021889">
    <property type="protein sequence ID" value="BBP44686.1"/>
    <property type="molecule type" value="Genomic_DNA"/>
</dbReference>
<dbReference type="PANTHER" id="PTHR24422">
    <property type="entry name" value="CHEMOTAXIS PROTEIN METHYLTRANSFERASE"/>
    <property type="match status" value="1"/>
</dbReference>
<dbReference type="InterPro" id="IPR035909">
    <property type="entry name" value="CheB_C"/>
</dbReference>
<dbReference type="SUPFAM" id="SSF55785">
    <property type="entry name" value="PYP-like sensor domain (PAS domain)"/>
    <property type="match status" value="2"/>
</dbReference>
<dbReference type="InterPro" id="IPR000673">
    <property type="entry name" value="Sig_transdc_resp-reg_Me-estase"/>
</dbReference>
<evidence type="ECO:0000259" key="8">
    <source>
        <dbReference type="PROSITE" id="PS50112"/>
    </source>
</evidence>
<dbReference type="PROSITE" id="PS50113">
    <property type="entry name" value="PAC"/>
    <property type="match status" value="1"/>
</dbReference>
<name>A0A6F8PRH7_9GAMM</name>
<dbReference type="Pfam" id="PF01339">
    <property type="entry name" value="CheB_methylest"/>
    <property type="match status" value="1"/>
</dbReference>
<dbReference type="GO" id="GO:0005737">
    <property type="term" value="C:cytoplasm"/>
    <property type="evidence" value="ECO:0007669"/>
    <property type="project" value="InterPro"/>
</dbReference>
<feature type="region of interest" description="Disordered" evidence="7">
    <location>
        <begin position="1"/>
        <end position="53"/>
    </location>
</feature>
<dbReference type="PANTHER" id="PTHR24422:SF27">
    <property type="entry name" value="PROTEIN-GLUTAMATE O-METHYLTRANSFERASE"/>
    <property type="match status" value="1"/>
</dbReference>
<dbReference type="PRINTS" id="PR00996">
    <property type="entry name" value="CHERMTFRASE"/>
</dbReference>
<evidence type="ECO:0000313" key="13">
    <source>
        <dbReference type="Proteomes" id="UP000501726"/>
    </source>
</evidence>
<feature type="domain" description="PAS" evidence="8">
    <location>
        <begin position="918"/>
        <end position="992"/>
    </location>
</feature>
<protein>
    <recommendedName>
        <fullName evidence="2">protein-glutamate O-methyltransferase</fullName>
        <ecNumber evidence="2">2.1.1.80</ecNumber>
    </recommendedName>
</protein>
<dbReference type="SMART" id="SM00091">
    <property type="entry name" value="PAS"/>
    <property type="match status" value="2"/>
</dbReference>
<evidence type="ECO:0000259" key="11">
    <source>
        <dbReference type="PROSITE" id="PS50123"/>
    </source>
</evidence>
<dbReference type="InterPro" id="IPR022642">
    <property type="entry name" value="CheR_C"/>
</dbReference>
<dbReference type="Proteomes" id="UP000501726">
    <property type="component" value="Chromosome"/>
</dbReference>
<comment type="catalytic activity">
    <reaction evidence="1">
        <text>L-glutamyl-[protein] + S-adenosyl-L-methionine = [protein]-L-glutamate 5-O-methyl ester + S-adenosyl-L-homocysteine</text>
        <dbReference type="Rhea" id="RHEA:24452"/>
        <dbReference type="Rhea" id="RHEA-COMP:10208"/>
        <dbReference type="Rhea" id="RHEA-COMP:10311"/>
        <dbReference type="ChEBI" id="CHEBI:29973"/>
        <dbReference type="ChEBI" id="CHEBI:57856"/>
        <dbReference type="ChEBI" id="CHEBI:59789"/>
        <dbReference type="ChEBI" id="CHEBI:82795"/>
        <dbReference type="EC" id="2.1.1.80"/>
    </reaction>
</comment>
<dbReference type="Pfam" id="PF01739">
    <property type="entry name" value="CheR"/>
    <property type="match status" value="1"/>
</dbReference>
<accession>A0A6F8PRH7</accession>
<feature type="domain" description="CheR-type methyltransferase" evidence="11">
    <location>
        <begin position="252"/>
        <end position="522"/>
    </location>
</feature>
<feature type="domain" description="PAC" evidence="9">
    <location>
        <begin position="865"/>
        <end position="917"/>
    </location>
</feature>
<dbReference type="SMART" id="SM00138">
    <property type="entry name" value="MeTrc"/>
    <property type="match status" value="1"/>
</dbReference>
<dbReference type="Pfam" id="PF03705">
    <property type="entry name" value="CheR_N"/>
    <property type="match status" value="1"/>
</dbReference>
<dbReference type="SUPFAM" id="SSF47757">
    <property type="entry name" value="Chemotaxis receptor methyltransferase CheR, N-terminal domain"/>
    <property type="match status" value="1"/>
</dbReference>
<evidence type="ECO:0000256" key="6">
    <source>
        <dbReference type="PROSITE-ProRule" id="PRU00050"/>
    </source>
</evidence>
<dbReference type="Gene3D" id="3.30.450.20">
    <property type="entry name" value="PAS domain"/>
    <property type="match status" value="2"/>
</dbReference>
<dbReference type="CDD" id="cd16434">
    <property type="entry name" value="CheB-CheR_fusion"/>
    <property type="match status" value="1"/>
</dbReference>
<dbReference type="AlphaFoldDB" id="A0A6F8PRH7"/>
<proteinExistence type="predicted"/>
<dbReference type="GO" id="GO:0006935">
    <property type="term" value="P:chemotaxis"/>
    <property type="evidence" value="ECO:0007669"/>
    <property type="project" value="UniProtKB-UniRule"/>
</dbReference>
<dbReference type="Gene3D" id="1.10.155.10">
    <property type="entry name" value="Chemotaxis receptor methyltransferase CheR, N-terminal domain"/>
    <property type="match status" value="1"/>
</dbReference>
<dbReference type="SUPFAM" id="SSF53335">
    <property type="entry name" value="S-adenosyl-L-methionine-dependent methyltransferases"/>
    <property type="match status" value="1"/>
</dbReference>
<keyword evidence="4" id="KW-0808">Transferase</keyword>
<organism evidence="12 13">
    <name type="scientific">Thiosulfatimonas sediminis</name>
    <dbReference type="NCBI Taxonomy" id="2675054"/>
    <lineage>
        <taxon>Bacteria</taxon>
        <taxon>Pseudomonadati</taxon>
        <taxon>Pseudomonadota</taxon>
        <taxon>Gammaproteobacteria</taxon>
        <taxon>Thiotrichales</taxon>
        <taxon>Piscirickettsiaceae</taxon>
        <taxon>Thiosulfatimonas</taxon>
    </lineage>
</organism>
<dbReference type="Pfam" id="PF08447">
    <property type="entry name" value="PAS_3"/>
    <property type="match status" value="2"/>
</dbReference>
<feature type="active site" evidence="6">
    <location>
        <position position="69"/>
    </location>
</feature>
<evidence type="ECO:0000256" key="7">
    <source>
        <dbReference type="SAM" id="MobiDB-lite"/>
    </source>
</evidence>
<sequence>MSEDKRNNPIEDNVEREEVIVESSSDEVTDAELESDPQPEEIGVSTDEPLSREMKNNPDQLIVVGIGASAGGLEALQLLVSNLPSNSGMSFILAQHLSPSYKSMMVDLLEKDSNIPVLAAHNGAVLKPDTLYICPPSYNIEISKQDTIILSLMSENRHIPRPSVDMLFESLAVAKGEAAIGIVLSGTGTDGSRGIRAIKGEGGFGIAQDPNTAKYDGMPNSAINSGNVDLILPPEEIGPELKNISTFPRQVPLGFETNLSRESYYEILRLLKRRFKIDFSQYKETTIMRRIERRMTALKIGNVKSYVQFLTDKENEAELLFNDMLIGVTAFFRDARAFNYLQDELRHYLENKENKIIRVWTPACSTGEEPYSIAIVLSEILGQHFEDYKVQIFATDIDKHAVEFARNGVYPESALQNLPDKIKRKYFTVDGEQFQIIKPIKSVVIFSVHDVTVDPPFLRLDLLSCRNLLIYFNLELQRRILPVFHYALNPRGLLFLGQSESIGVFQDTFRPLSKSGKIFEANFIGKKLPPESQKPRRSLVDFVQDMPAESKTVVSTAKKTIDTLGDLIARKTREFMLPYSILINENMDIVYSQGKNPLLVRPEGLPTNNIYQNIHPSLSIDLRSGLHVLSSGQAISTTTFQKLIIDNNTVWARLILIDIEHQSGMGHLVLIYCQIEYVLDMPLAQLEEGSSDEALFKEQERQLLKTKEQLQTVIEELETSNEEMQSMNEELQSSNEELQSSNEELETTNEELQSTNEELQTAYSELRVAYEDKDKQQMELERMANELERTNTLLMDAETLGKTGSFRWDVISNTMEWSQGVYRLFGLVIDKYQPTYEALVGLVYSEDRQKFETFIENVLSRKNAETITFRAWNSEKESIWLQVEVAVSFNTLKQAQYVMGTVTDITELMGTKQRIKEQQDMIDLLFNTTLGGVYIYDFKTARNTFINETYTNLLGYSLDDLNHLTNEEFQQLFHPEDVESVLDHIEKVKHSRIGETFTLRYRMKHKDNGKYVTLQSKDTLFNSNSVKKASTSMMGMFMEIDNIDDVENTGNNE</sequence>
<feature type="active site" evidence="6">
    <location>
        <position position="190"/>
    </location>
</feature>
<dbReference type="InterPro" id="IPR000700">
    <property type="entry name" value="PAS-assoc_C"/>
</dbReference>
<evidence type="ECO:0000256" key="5">
    <source>
        <dbReference type="ARBA" id="ARBA00022691"/>
    </source>
</evidence>
<dbReference type="SUPFAM" id="SSF52738">
    <property type="entry name" value="Methylesterase CheB, C-terminal domain"/>
    <property type="match status" value="1"/>
</dbReference>
<evidence type="ECO:0000259" key="10">
    <source>
        <dbReference type="PROSITE" id="PS50122"/>
    </source>
</evidence>
<dbReference type="Gene3D" id="3.40.50.180">
    <property type="entry name" value="Methylesterase CheB, C-terminal domain"/>
    <property type="match status" value="1"/>
</dbReference>
<keyword evidence="5" id="KW-0949">S-adenosyl-L-methionine</keyword>
<dbReference type="GO" id="GO:0008983">
    <property type="term" value="F:protein-glutamate O-methyltransferase activity"/>
    <property type="evidence" value="ECO:0007669"/>
    <property type="project" value="UniProtKB-EC"/>
</dbReference>
<dbReference type="PROSITE" id="PS50123">
    <property type="entry name" value="CHER"/>
    <property type="match status" value="1"/>
</dbReference>
<dbReference type="EC" id="2.1.1.80" evidence="2"/>
<dbReference type="RefSeq" id="WP_173269181.1">
    <property type="nucleotide sequence ID" value="NZ_AP021889.1"/>
</dbReference>
<dbReference type="InterPro" id="IPR035965">
    <property type="entry name" value="PAS-like_dom_sf"/>
</dbReference>
<keyword evidence="6" id="KW-0145">Chemotaxis</keyword>
<dbReference type="InterPro" id="IPR013655">
    <property type="entry name" value="PAS_fold_3"/>
</dbReference>
<evidence type="ECO:0000256" key="2">
    <source>
        <dbReference type="ARBA" id="ARBA00012534"/>
    </source>
</evidence>
<dbReference type="InterPro" id="IPR000014">
    <property type="entry name" value="PAS"/>
</dbReference>
<dbReference type="InterPro" id="IPR022641">
    <property type="entry name" value="CheR_N"/>
</dbReference>
<keyword evidence="3" id="KW-0489">Methyltransferase</keyword>
<dbReference type="CDD" id="cd00130">
    <property type="entry name" value="PAS"/>
    <property type="match status" value="2"/>
</dbReference>
<gene>
    <name evidence="12" type="ORF">THMIRHAS_00590</name>
</gene>
<feature type="compositionally biased region" description="Low complexity" evidence="7">
    <location>
        <begin position="725"/>
        <end position="742"/>
    </location>
</feature>
<dbReference type="CDD" id="cd02440">
    <property type="entry name" value="AdoMet_MTases"/>
    <property type="match status" value="1"/>
</dbReference>
<dbReference type="PROSITE" id="PS50112">
    <property type="entry name" value="PAS"/>
    <property type="match status" value="1"/>
</dbReference>
<evidence type="ECO:0000256" key="3">
    <source>
        <dbReference type="ARBA" id="ARBA00022603"/>
    </source>
</evidence>
<dbReference type="InterPro" id="IPR000780">
    <property type="entry name" value="CheR_MeTrfase"/>
</dbReference>
<evidence type="ECO:0000259" key="9">
    <source>
        <dbReference type="PROSITE" id="PS50113"/>
    </source>
</evidence>
<dbReference type="KEGG" id="tse:THMIRHAS_00590"/>
<dbReference type="PROSITE" id="PS50122">
    <property type="entry name" value="CHEB"/>
    <property type="match status" value="1"/>
</dbReference>
<dbReference type="GO" id="GO:0008984">
    <property type="term" value="F:protein-glutamate methylesterase activity"/>
    <property type="evidence" value="ECO:0007669"/>
    <property type="project" value="InterPro"/>
</dbReference>
<dbReference type="InterPro" id="IPR050903">
    <property type="entry name" value="Bact_Chemotaxis_MeTrfase"/>
</dbReference>
<dbReference type="InterPro" id="IPR029063">
    <property type="entry name" value="SAM-dependent_MTases_sf"/>
</dbReference>
<dbReference type="GO" id="GO:0000156">
    <property type="term" value="F:phosphorelay response regulator activity"/>
    <property type="evidence" value="ECO:0007669"/>
    <property type="project" value="InterPro"/>
</dbReference>
<evidence type="ECO:0000313" key="12">
    <source>
        <dbReference type="EMBL" id="BBP44686.1"/>
    </source>
</evidence>
<dbReference type="GO" id="GO:0032259">
    <property type="term" value="P:methylation"/>
    <property type="evidence" value="ECO:0007669"/>
    <property type="project" value="UniProtKB-KW"/>
</dbReference>
<keyword evidence="13" id="KW-1185">Reference proteome</keyword>